<gene>
    <name evidence="3" type="ORF">GSCOC_T00037995001</name>
</gene>
<dbReference type="Gramene" id="CDP13150">
    <property type="protein sequence ID" value="CDP13150"/>
    <property type="gene ID" value="GSCOC_T00037995001"/>
</dbReference>
<feature type="repeat" description="PPR" evidence="2">
    <location>
        <begin position="267"/>
        <end position="301"/>
    </location>
</feature>
<dbReference type="AlphaFoldDB" id="A0A068UX93"/>
<dbReference type="OMA" id="PPLFAWN"/>
<feature type="repeat" description="PPR" evidence="2">
    <location>
        <begin position="166"/>
        <end position="200"/>
    </location>
</feature>
<dbReference type="PROSITE" id="PS51375">
    <property type="entry name" value="PPR"/>
    <property type="match status" value="4"/>
</dbReference>
<evidence type="ECO:0000256" key="2">
    <source>
        <dbReference type="PROSITE-ProRule" id="PRU00708"/>
    </source>
</evidence>
<dbReference type="Pfam" id="PF20431">
    <property type="entry name" value="E_motif"/>
    <property type="match status" value="1"/>
</dbReference>
<sequence>MISRQIETLLQRSKTTSHLLQLQSLSIKTALDHQEHFLSRLILASSLISLQISREIFDKSPITPSRFARNTLIQGYSKSSIPLESVKMFVDLQRSGIKPDNYTYPFVLKACGRCSMVGVGGTLHSMVLKMGFDWDLHICNTLLRMYGGLHLIAYSRQVFDDMSQRDVVSWSSMIAAYVNCNCPVNALTVFQDMIIQHEKPNSITLVSLLAACTRLLNVKLGESIHSHILTNGVGLNVELGTALLEMYAKCGHMLEAFLIFDSISDKNLQSWTVMISSLADNGFGEEAMSLFSKMEEAGLQPDSKSFSAVLSACSHMGLVDEGKDYFDKMVKVHNIRPTMEHYGCLVDMFGRAGKIEEAYQVIKSMPMEPNSIVLRSFISSCRYHGRIVCEEKHLKQLLKIEPDVGANYVLAGSMCSLSGYWSDTNDLRVSMKEKGLKKVPGSSWVQLPNFSSTSFSFFGSGVQLVVYAYCYLVFCSLLHKSFSELVFNVADEVKVAAGNDIMLKAAC</sequence>
<evidence type="ECO:0000256" key="1">
    <source>
        <dbReference type="ARBA" id="ARBA00022737"/>
    </source>
</evidence>
<dbReference type="OrthoDB" id="185373at2759"/>
<proteinExistence type="predicted"/>
<keyword evidence="4" id="KW-1185">Reference proteome</keyword>
<dbReference type="Gene3D" id="1.25.40.10">
    <property type="entry name" value="Tetratricopeptide repeat domain"/>
    <property type="match status" value="3"/>
</dbReference>
<dbReference type="NCBIfam" id="TIGR00756">
    <property type="entry name" value="PPR"/>
    <property type="match status" value="5"/>
</dbReference>
<reference evidence="4" key="1">
    <citation type="journal article" date="2014" name="Science">
        <title>The coffee genome provides insight into the convergent evolution of caffeine biosynthesis.</title>
        <authorList>
            <person name="Denoeud F."/>
            <person name="Carretero-Paulet L."/>
            <person name="Dereeper A."/>
            <person name="Droc G."/>
            <person name="Guyot R."/>
            <person name="Pietrella M."/>
            <person name="Zheng C."/>
            <person name="Alberti A."/>
            <person name="Anthony F."/>
            <person name="Aprea G."/>
            <person name="Aury J.M."/>
            <person name="Bento P."/>
            <person name="Bernard M."/>
            <person name="Bocs S."/>
            <person name="Campa C."/>
            <person name="Cenci A."/>
            <person name="Combes M.C."/>
            <person name="Crouzillat D."/>
            <person name="Da Silva C."/>
            <person name="Daddiego L."/>
            <person name="De Bellis F."/>
            <person name="Dussert S."/>
            <person name="Garsmeur O."/>
            <person name="Gayraud T."/>
            <person name="Guignon V."/>
            <person name="Jahn K."/>
            <person name="Jamilloux V."/>
            <person name="Joet T."/>
            <person name="Labadie K."/>
            <person name="Lan T."/>
            <person name="Leclercq J."/>
            <person name="Lepelley M."/>
            <person name="Leroy T."/>
            <person name="Li L.T."/>
            <person name="Librado P."/>
            <person name="Lopez L."/>
            <person name="Munoz A."/>
            <person name="Noel B."/>
            <person name="Pallavicini A."/>
            <person name="Perrotta G."/>
            <person name="Poncet V."/>
            <person name="Pot D."/>
            <person name="Priyono X."/>
            <person name="Rigoreau M."/>
            <person name="Rouard M."/>
            <person name="Rozas J."/>
            <person name="Tranchant-Dubreuil C."/>
            <person name="VanBuren R."/>
            <person name="Zhang Q."/>
            <person name="Andrade A.C."/>
            <person name="Argout X."/>
            <person name="Bertrand B."/>
            <person name="de Kochko A."/>
            <person name="Graziosi G."/>
            <person name="Henry R.J."/>
            <person name="Jayarama X."/>
            <person name="Ming R."/>
            <person name="Nagai C."/>
            <person name="Rounsley S."/>
            <person name="Sankoff D."/>
            <person name="Giuliano G."/>
            <person name="Albert V.A."/>
            <person name="Wincker P."/>
            <person name="Lashermes P."/>
        </authorList>
    </citation>
    <scope>NUCLEOTIDE SEQUENCE [LARGE SCALE GENOMIC DNA]</scope>
    <source>
        <strain evidence="4">cv. DH200-94</strain>
    </source>
</reference>
<dbReference type="InParanoid" id="A0A068UX93"/>
<dbReference type="FunFam" id="1.25.40.10:FF:000090">
    <property type="entry name" value="Pentatricopeptide repeat-containing protein, chloroplastic"/>
    <property type="match status" value="1"/>
</dbReference>
<feature type="repeat" description="PPR" evidence="2">
    <location>
        <begin position="65"/>
        <end position="99"/>
    </location>
</feature>
<accession>A0A068UX93</accession>
<dbReference type="InterPro" id="IPR046960">
    <property type="entry name" value="PPR_At4g14850-like_plant"/>
</dbReference>
<dbReference type="Pfam" id="PF01535">
    <property type="entry name" value="PPR"/>
    <property type="match status" value="3"/>
</dbReference>
<organism evidence="3 4">
    <name type="scientific">Coffea canephora</name>
    <name type="common">Robusta coffee</name>
    <dbReference type="NCBI Taxonomy" id="49390"/>
    <lineage>
        <taxon>Eukaryota</taxon>
        <taxon>Viridiplantae</taxon>
        <taxon>Streptophyta</taxon>
        <taxon>Embryophyta</taxon>
        <taxon>Tracheophyta</taxon>
        <taxon>Spermatophyta</taxon>
        <taxon>Magnoliopsida</taxon>
        <taxon>eudicotyledons</taxon>
        <taxon>Gunneridae</taxon>
        <taxon>Pentapetalae</taxon>
        <taxon>asterids</taxon>
        <taxon>lamiids</taxon>
        <taxon>Gentianales</taxon>
        <taxon>Rubiaceae</taxon>
        <taxon>Ixoroideae</taxon>
        <taxon>Gardenieae complex</taxon>
        <taxon>Bertiereae - Coffeeae clade</taxon>
        <taxon>Coffeeae</taxon>
        <taxon>Coffea</taxon>
    </lineage>
</organism>
<evidence type="ECO:0000313" key="4">
    <source>
        <dbReference type="Proteomes" id="UP000295252"/>
    </source>
</evidence>
<dbReference type="Pfam" id="PF13041">
    <property type="entry name" value="PPR_2"/>
    <property type="match status" value="2"/>
</dbReference>
<dbReference type="FunFam" id="1.25.40.10:FF:000427">
    <property type="entry name" value="Pentatricopeptide repeat-containing protein chloroplastic"/>
    <property type="match status" value="1"/>
</dbReference>
<protein>
    <recommendedName>
        <fullName evidence="5">Pentatricopeptide repeat-containing protein</fullName>
    </recommendedName>
</protein>
<name>A0A068UX93_COFCA</name>
<dbReference type="PhylomeDB" id="A0A068UX93"/>
<feature type="repeat" description="PPR" evidence="2">
    <location>
        <begin position="302"/>
        <end position="337"/>
    </location>
</feature>
<dbReference type="GO" id="GO:0003723">
    <property type="term" value="F:RNA binding"/>
    <property type="evidence" value="ECO:0007669"/>
    <property type="project" value="InterPro"/>
</dbReference>
<evidence type="ECO:0008006" key="5">
    <source>
        <dbReference type="Google" id="ProtNLM"/>
    </source>
</evidence>
<dbReference type="InterPro" id="IPR046848">
    <property type="entry name" value="E_motif"/>
</dbReference>
<dbReference type="EMBL" id="HG739157">
    <property type="protein sequence ID" value="CDP13150.1"/>
    <property type="molecule type" value="Genomic_DNA"/>
</dbReference>
<keyword evidence="1" id="KW-0677">Repeat</keyword>
<dbReference type="PANTHER" id="PTHR47926">
    <property type="entry name" value="PENTATRICOPEPTIDE REPEAT-CONTAINING PROTEIN"/>
    <property type="match status" value="1"/>
</dbReference>
<dbReference type="PANTHER" id="PTHR47926:SF436">
    <property type="entry name" value="PENTATRICOPEPTIDE REPEAT-CONTAINING PROTEIN ELI1, CHLOROPLASTIC-LIKE ISOFORM X2"/>
    <property type="match status" value="1"/>
</dbReference>
<dbReference type="InterPro" id="IPR011990">
    <property type="entry name" value="TPR-like_helical_dom_sf"/>
</dbReference>
<dbReference type="Proteomes" id="UP000295252">
    <property type="component" value="Chromosome I"/>
</dbReference>
<dbReference type="InterPro" id="IPR002885">
    <property type="entry name" value="PPR_rpt"/>
</dbReference>
<evidence type="ECO:0000313" key="3">
    <source>
        <dbReference type="EMBL" id="CDP13150.1"/>
    </source>
</evidence>
<dbReference type="GO" id="GO:0009451">
    <property type="term" value="P:RNA modification"/>
    <property type="evidence" value="ECO:0007669"/>
    <property type="project" value="InterPro"/>
</dbReference>